<accession>A0A3G4ZW92</accession>
<feature type="transmembrane region" description="Helical" evidence="1">
    <location>
        <begin position="121"/>
        <end position="143"/>
    </location>
</feature>
<sequence length="162" mass="18465">MNGSIRYNISLIVTTLYAFTTTFFLILWSNDEIKNNNIMVLNNSIQVGFCIVLNNISQLLFCITWICFGKIIIKSLLHEQPNYITVILVFFSWLFSALSFVSGVLSFIWTCLNNVCTDYVTPLYILTVIFTCATIIATIFALYSKIKSLCNKKNDDKLILPS</sequence>
<organism evidence="2">
    <name type="scientific">Edafosvirus sp</name>
    <dbReference type="NCBI Taxonomy" id="2487765"/>
    <lineage>
        <taxon>Viruses</taxon>
        <taxon>Varidnaviria</taxon>
        <taxon>Bamfordvirae</taxon>
        <taxon>Nucleocytoviricota</taxon>
        <taxon>Megaviricetes</taxon>
        <taxon>Imitervirales</taxon>
        <taxon>Mimiviridae</taxon>
        <taxon>Klosneuvirinae</taxon>
    </lineage>
</organism>
<protein>
    <recommendedName>
        <fullName evidence="3">Transmembrane protein</fullName>
    </recommendedName>
</protein>
<evidence type="ECO:0008006" key="3">
    <source>
        <dbReference type="Google" id="ProtNLM"/>
    </source>
</evidence>
<keyword evidence="1" id="KW-0812">Transmembrane</keyword>
<gene>
    <name evidence="2" type="ORF">Edafosvirus21_3</name>
</gene>
<evidence type="ECO:0000256" key="1">
    <source>
        <dbReference type="SAM" id="Phobius"/>
    </source>
</evidence>
<feature type="transmembrane region" description="Helical" evidence="1">
    <location>
        <begin position="46"/>
        <end position="71"/>
    </location>
</feature>
<keyword evidence="1" id="KW-0472">Membrane</keyword>
<keyword evidence="1" id="KW-1133">Transmembrane helix</keyword>
<feature type="transmembrane region" description="Helical" evidence="1">
    <location>
        <begin position="7"/>
        <end position="26"/>
    </location>
</feature>
<reference evidence="2" key="1">
    <citation type="submission" date="2018-10" db="EMBL/GenBank/DDBJ databases">
        <title>Hidden diversity of soil giant viruses.</title>
        <authorList>
            <person name="Schulz F."/>
            <person name="Alteio L."/>
            <person name="Goudeau D."/>
            <person name="Ryan E.M."/>
            <person name="Malmstrom R.R."/>
            <person name="Blanchard J."/>
            <person name="Woyke T."/>
        </authorList>
    </citation>
    <scope>NUCLEOTIDE SEQUENCE</scope>
    <source>
        <strain evidence="2">EDV1</strain>
    </source>
</reference>
<dbReference type="EMBL" id="MK072086">
    <property type="protein sequence ID" value="AYV78624.1"/>
    <property type="molecule type" value="Genomic_DNA"/>
</dbReference>
<proteinExistence type="predicted"/>
<feature type="transmembrane region" description="Helical" evidence="1">
    <location>
        <begin position="83"/>
        <end position="109"/>
    </location>
</feature>
<evidence type="ECO:0000313" key="2">
    <source>
        <dbReference type="EMBL" id="AYV78624.1"/>
    </source>
</evidence>
<name>A0A3G4ZW92_9VIRU</name>